<dbReference type="InterPro" id="IPR006059">
    <property type="entry name" value="SBP"/>
</dbReference>
<dbReference type="GO" id="GO:0030313">
    <property type="term" value="C:cell envelope"/>
    <property type="evidence" value="ECO:0007669"/>
    <property type="project" value="UniProtKB-SubCell"/>
</dbReference>
<evidence type="ECO:0000256" key="4">
    <source>
        <dbReference type="ARBA" id="ARBA00022729"/>
    </source>
</evidence>
<dbReference type="PANTHER" id="PTHR43649">
    <property type="entry name" value="ARABINOSE-BINDING PROTEIN-RELATED"/>
    <property type="match status" value="1"/>
</dbReference>
<accession>A0A9X3WD87</accession>
<feature type="compositionally biased region" description="Polar residues" evidence="5">
    <location>
        <begin position="31"/>
        <end position="45"/>
    </location>
</feature>
<dbReference type="SUPFAM" id="SSF53850">
    <property type="entry name" value="Periplasmic binding protein-like II"/>
    <property type="match status" value="1"/>
</dbReference>
<dbReference type="Proteomes" id="UP001145069">
    <property type="component" value="Unassembled WGS sequence"/>
</dbReference>
<evidence type="ECO:0000256" key="1">
    <source>
        <dbReference type="ARBA" id="ARBA00004196"/>
    </source>
</evidence>
<dbReference type="AlphaFoldDB" id="A0A9X3WD87"/>
<keyword evidence="3" id="KW-0813">Transport</keyword>
<dbReference type="RefSeq" id="WP_272445900.1">
    <property type="nucleotide sequence ID" value="NZ_JAMQKC010000005.1"/>
</dbReference>
<feature type="chain" id="PRO_5040748264" evidence="6">
    <location>
        <begin position="23"/>
        <end position="484"/>
    </location>
</feature>
<reference evidence="7" key="1">
    <citation type="submission" date="2022-06" db="EMBL/GenBank/DDBJ databases">
        <title>Aquibacillus sp. a new bacterium isolated from soil saline samples.</title>
        <authorList>
            <person name="Galisteo C."/>
            <person name="De La Haba R."/>
            <person name="Sanchez-Porro C."/>
            <person name="Ventosa A."/>
        </authorList>
    </citation>
    <scope>NUCLEOTIDE SEQUENCE</scope>
    <source>
        <strain evidence="7">3ASR75-54</strain>
    </source>
</reference>
<dbReference type="PANTHER" id="PTHR43649:SF31">
    <property type="entry name" value="SN-GLYCEROL-3-PHOSPHATE-BINDING PERIPLASMIC PROTEIN UGPB"/>
    <property type="match status" value="1"/>
</dbReference>
<gene>
    <name evidence="7" type="ORF">NC799_08010</name>
</gene>
<keyword evidence="4 6" id="KW-0732">Signal</keyword>
<name>A0A9X3WD87_9BACI</name>
<comment type="caution">
    <text evidence="7">The sequence shown here is derived from an EMBL/GenBank/DDBJ whole genome shotgun (WGS) entry which is preliminary data.</text>
</comment>
<dbReference type="EMBL" id="JAMQKC010000005">
    <property type="protein sequence ID" value="MDC3416863.1"/>
    <property type="molecule type" value="Genomic_DNA"/>
</dbReference>
<feature type="region of interest" description="Disordered" evidence="5">
    <location>
        <begin position="24"/>
        <end position="52"/>
    </location>
</feature>
<keyword evidence="8" id="KW-1185">Reference proteome</keyword>
<dbReference type="PROSITE" id="PS51257">
    <property type="entry name" value="PROKAR_LIPOPROTEIN"/>
    <property type="match status" value="1"/>
</dbReference>
<dbReference type="Pfam" id="PF01547">
    <property type="entry name" value="SBP_bac_1"/>
    <property type="match status" value="1"/>
</dbReference>
<organism evidence="7 8">
    <name type="scientific">Aquibacillus salsiterrae</name>
    <dbReference type="NCBI Taxonomy" id="2950439"/>
    <lineage>
        <taxon>Bacteria</taxon>
        <taxon>Bacillati</taxon>
        <taxon>Bacillota</taxon>
        <taxon>Bacilli</taxon>
        <taxon>Bacillales</taxon>
        <taxon>Bacillaceae</taxon>
        <taxon>Aquibacillus</taxon>
    </lineage>
</organism>
<evidence type="ECO:0000256" key="5">
    <source>
        <dbReference type="SAM" id="MobiDB-lite"/>
    </source>
</evidence>
<proteinExistence type="inferred from homology"/>
<evidence type="ECO:0000256" key="3">
    <source>
        <dbReference type="ARBA" id="ARBA00022448"/>
    </source>
</evidence>
<feature type="signal peptide" evidence="6">
    <location>
        <begin position="1"/>
        <end position="22"/>
    </location>
</feature>
<protein>
    <submittedName>
        <fullName evidence="7">Extracellular solute-binding protein</fullName>
    </submittedName>
</protein>
<evidence type="ECO:0000313" key="7">
    <source>
        <dbReference type="EMBL" id="MDC3416863.1"/>
    </source>
</evidence>
<comment type="subcellular location">
    <subcellularLocation>
        <location evidence="1">Cell envelope</location>
    </subcellularLocation>
</comment>
<dbReference type="InterPro" id="IPR050490">
    <property type="entry name" value="Bact_solute-bd_prot1"/>
</dbReference>
<comment type="similarity">
    <text evidence="2">Belongs to the bacterial solute-binding protein 1 family.</text>
</comment>
<sequence>MKRFLGLLLAVFLVLIFAGCSKDDGGDETQDSGSGSEQTETTESQADGEAGLAPMTGEEITLTYASWANADLNNFLAEKFMEKYPNITVEIVPVEFQGWNDNLTNLASTGQLPDVFWYLGNVDVAIRNGWLGDMTQYFEADPESENILSSLKVQGYFDGERKLAAPVTNLPYTVFLDENLFKKQNVEMPSPDWTYSEMIDLIQQMTVPEEGIFGYNTFTKLLTIAPIVNLDALTEFGFDGEKYDLTGDWADAVTQRAEFVRSGVHAPFFDTDEAEAAFGDRLLWAASTGRVAMQLDAWWTVGLFKQPEFIDKGIKWVPYTVPKGDNAETNRKPAFVDFGTISSATEYPREAYELLKFMGWGKEGWEAKLEAFQTLKNDDGTLVFEHPDGLPLIEDEDIWSGLRALLPEEKYYDDFLARAKEPVPLGGAAQPGFQTFLDEVYFGGEYGDVELAVVNGEVNAYDIAQDLTDKINEYRQAAIEELNY</sequence>
<evidence type="ECO:0000313" key="8">
    <source>
        <dbReference type="Proteomes" id="UP001145069"/>
    </source>
</evidence>
<evidence type="ECO:0000256" key="6">
    <source>
        <dbReference type="SAM" id="SignalP"/>
    </source>
</evidence>
<evidence type="ECO:0000256" key="2">
    <source>
        <dbReference type="ARBA" id="ARBA00008520"/>
    </source>
</evidence>
<dbReference type="Gene3D" id="3.40.190.10">
    <property type="entry name" value="Periplasmic binding protein-like II"/>
    <property type="match status" value="1"/>
</dbReference>